<evidence type="ECO:0000256" key="1">
    <source>
        <dbReference type="SAM" id="MobiDB-lite"/>
    </source>
</evidence>
<evidence type="ECO:0000313" key="3">
    <source>
        <dbReference type="Proteomes" id="UP000054342"/>
    </source>
</evidence>
<dbReference type="AlphaFoldDB" id="A0A0D2BLE8"/>
<dbReference type="GeneID" id="25330854"/>
<dbReference type="RefSeq" id="XP_013313950.1">
    <property type="nucleotide sequence ID" value="XM_013458496.1"/>
</dbReference>
<name>A0A0D2BLE8_9EURO</name>
<protein>
    <submittedName>
        <fullName evidence="2">Uncharacterized protein</fullName>
    </submittedName>
</protein>
<feature type="region of interest" description="Disordered" evidence="1">
    <location>
        <begin position="1"/>
        <end position="34"/>
    </location>
</feature>
<sequence>MLQTRPQRSSLGRRQWREKGLGRTEPPRFREGYQMTVEDKLRERSWRTSVKGGTRTRCWTCYRGNKQFPSGDQAVHGAEKFVLSPAARPNHLNNHQALLLLEAWLECLLFLASMSTAKEMV</sequence>
<keyword evidence="3" id="KW-1185">Reference proteome</keyword>
<evidence type="ECO:0000313" key="2">
    <source>
        <dbReference type="EMBL" id="KIW53366.1"/>
    </source>
</evidence>
<gene>
    <name evidence="2" type="ORF">PV05_08946</name>
</gene>
<accession>A0A0D2BLE8</accession>
<feature type="compositionally biased region" description="Polar residues" evidence="1">
    <location>
        <begin position="1"/>
        <end position="12"/>
    </location>
</feature>
<reference evidence="2 3" key="1">
    <citation type="submission" date="2015-01" db="EMBL/GenBank/DDBJ databases">
        <title>The Genome Sequence of Exophiala xenobiotica CBS118157.</title>
        <authorList>
            <consortium name="The Broad Institute Genomics Platform"/>
            <person name="Cuomo C."/>
            <person name="de Hoog S."/>
            <person name="Gorbushina A."/>
            <person name="Stielow B."/>
            <person name="Teixiera M."/>
            <person name="Abouelleil A."/>
            <person name="Chapman S.B."/>
            <person name="Priest M."/>
            <person name="Young S.K."/>
            <person name="Wortman J."/>
            <person name="Nusbaum C."/>
            <person name="Birren B."/>
        </authorList>
    </citation>
    <scope>NUCLEOTIDE SEQUENCE [LARGE SCALE GENOMIC DNA]</scope>
    <source>
        <strain evidence="2 3">CBS 118157</strain>
    </source>
</reference>
<dbReference type="Proteomes" id="UP000054342">
    <property type="component" value="Unassembled WGS sequence"/>
</dbReference>
<proteinExistence type="predicted"/>
<organism evidence="2 3">
    <name type="scientific">Exophiala xenobiotica</name>
    <dbReference type="NCBI Taxonomy" id="348802"/>
    <lineage>
        <taxon>Eukaryota</taxon>
        <taxon>Fungi</taxon>
        <taxon>Dikarya</taxon>
        <taxon>Ascomycota</taxon>
        <taxon>Pezizomycotina</taxon>
        <taxon>Eurotiomycetes</taxon>
        <taxon>Chaetothyriomycetidae</taxon>
        <taxon>Chaetothyriales</taxon>
        <taxon>Herpotrichiellaceae</taxon>
        <taxon>Exophiala</taxon>
    </lineage>
</organism>
<dbReference type="HOGENOM" id="CLU_2038106_0_0_1"/>
<dbReference type="EMBL" id="KN847321">
    <property type="protein sequence ID" value="KIW53366.1"/>
    <property type="molecule type" value="Genomic_DNA"/>
</dbReference>
<feature type="compositionally biased region" description="Basic and acidic residues" evidence="1">
    <location>
        <begin position="15"/>
        <end position="34"/>
    </location>
</feature>